<protein>
    <recommendedName>
        <fullName evidence="7">Importin N-terminal domain-containing protein</fullName>
    </recommendedName>
</protein>
<evidence type="ECO:0000313" key="9">
    <source>
        <dbReference type="Proteomes" id="UP000245609"/>
    </source>
</evidence>
<evidence type="ECO:0000256" key="2">
    <source>
        <dbReference type="ARBA" id="ARBA00004496"/>
    </source>
</evidence>
<accession>A0A2T9Z774</accession>
<evidence type="ECO:0000256" key="6">
    <source>
        <dbReference type="ARBA" id="ARBA00023242"/>
    </source>
</evidence>
<dbReference type="SUPFAM" id="SSF48371">
    <property type="entry name" value="ARM repeat"/>
    <property type="match status" value="1"/>
</dbReference>
<organism evidence="8 9">
    <name type="scientific">Smittium megazygosporum</name>
    <dbReference type="NCBI Taxonomy" id="133381"/>
    <lineage>
        <taxon>Eukaryota</taxon>
        <taxon>Fungi</taxon>
        <taxon>Fungi incertae sedis</taxon>
        <taxon>Zoopagomycota</taxon>
        <taxon>Kickxellomycotina</taxon>
        <taxon>Harpellomycetes</taxon>
        <taxon>Harpellales</taxon>
        <taxon>Legeriomycetaceae</taxon>
        <taxon>Smittium</taxon>
    </lineage>
</organism>
<sequence>MSQVEENIANLLQQTLSPNSAARKQAENLLSNLGLQKEFSIQLLSLITTNKYPVEIRTAATLYFKNFIKKNWEQDENKDDIISYEERLEIKKNIISILMMLPPNLQLQLNEAISTIADCDFPAEWPNLIKDLVSHLSSTDFVSNNAVLATFHSIFNRYRSDFRSDLLFSEIKYVISSFFNPYFQIFLSADQLLSSCTDLALGKLYLEAIKNCVIIYYDLNCQDLPELFEDNLDQFTSLLHKYLVLDKLSSLNPVLSPLDSTDDDTAGILEEIKTEIFKVVYLYTNRYEDVFTQLPTFLDSIWNMLINIGLEPKYDSVSISLPFLFSLLL</sequence>
<dbReference type="GO" id="GO:0005635">
    <property type="term" value="C:nuclear envelope"/>
    <property type="evidence" value="ECO:0007669"/>
    <property type="project" value="TreeGrafter"/>
</dbReference>
<keyword evidence="4" id="KW-0963">Cytoplasm</keyword>
<name>A0A2T9Z774_9FUNG</name>
<keyword evidence="6" id="KW-0539">Nucleus</keyword>
<dbReference type="GO" id="GO:0005049">
    <property type="term" value="F:nuclear export signal receptor activity"/>
    <property type="evidence" value="ECO:0007669"/>
    <property type="project" value="TreeGrafter"/>
</dbReference>
<keyword evidence="5" id="KW-0653">Protein transport</keyword>
<dbReference type="PANTHER" id="PTHR10997">
    <property type="entry name" value="IMPORTIN-7, 8, 11"/>
    <property type="match status" value="1"/>
</dbReference>
<evidence type="ECO:0000313" key="8">
    <source>
        <dbReference type="EMBL" id="PVV00395.1"/>
    </source>
</evidence>
<dbReference type="SMART" id="SM00913">
    <property type="entry name" value="IBN_N"/>
    <property type="match status" value="1"/>
</dbReference>
<dbReference type="AlphaFoldDB" id="A0A2T9Z774"/>
<dbReference type="STRING" id="133381.A0A2T9Z774"/>
<gene>
    <name evidence="8" type="ORF">BB560_005228</name>
</gene>
<dbReference type="GO" id="GO:0006606">
    <property type="term" value="P:protein import into nucleus"/>
    <property type="evidence" value="ECO:0007669"/>
    <property type="project" value="TreeGrafter"/>
</dbReference>
<dbReference type="PANTHER" id="PTHR10997:SF8">
    <property type="entry name" value="EXPORTIN-2"/>
    <property type="match status" value="1"/>
</dbReference>
<dbReference type="InterPro" id="IPR011989">
    <property type="entry name" value="ARM-like"/>
</dbReference>
<dbReference type="GO" id="GO:0005829">
    <property type="term" value="C:cytosol"/>
    <property type="evidence" value="ECO:0007669"/>
    <property type="project" value="TreeGrafter"/>
</dbReference>
<feature type="domain" description="Importin N-terminal" evidence="7">
    <location>
        <begin position="26"/>
        <end position="100"/>
    </location>
</feature>
<dbReference type="PROSITE" id="PS50166">
    <property type="entry name" value="IMPORTIN_B_NT"/>
    <property type="match status" value="1"/>
</dbReference>
<keyword evidence="3" id="KW-0813">Transport</keyword>
<evidence type="ECO:0000256" key="4">
    <source>
        <dbReference type="ARBA" id="ARBA00022490"/>
    </source>
</evidence>
<dbReference type="GO" id="GO:0031267">
    <property type="term" value="F:small GTPase binding"/>
    <property type="evidence" value="ECO:0007669"/>
    <property type="project" value="InterPro"/>
</dbReference>
<comment type="subcellular location">
    <subcellularLocation>
        <location evidence="2">Cytoplasm</location>
    </subcellularLocation>
    <subcellularLocation>
        <location evidence="1">Nucleus</location>
    </subcellularLocation>
</comment>
<evidence type="ECO:0000256" key="3">
    <source>
        <dbReference type="ARBA" id="ARBA00022448"/>
    </source>
</evidence>
<dbReference type="InterPro" id="IPR016024">
    <property type="entry name" value="ARM-type_fold"/>
</dbReference>
<dbReference type="EMBL" id="MBFS01002035">
    <property type="protein sequence ID" value="PVV00395.1"/>
    <property type="molecule type" value="Genomic_DNA"/>
</dbReference>
<dbReference type="Gene3D" id="1.25.10.10">
    <property type="entry name" value="Leucine-rich Repeat Variant"/>
    <property type="match status" value="1"/>
</dbReference>
<proteinExistence type="predicted"/>
<evidence type="ECO:0000256" key="5">
    <source>
        <dbReference type="ARBA" id="ARBA00022927"/>
    </source>
</evidence>
<comment type="caution">
    <text evidence="8">The sequence shown here is derived from an EMBL/GenBank/DDBJ whole genome shotgun (WGS) entry which is preliminary data.</text>
</comment>
<dbReference type="OrthoDB" id="3268246at2759"/>
<dbReference type="InterPro" id="IPR013713">
    <property type="entry name" value="XPO2_central"/>
</dbReference>
<dbReference type="Proteomes" id="UP000245609">
    <property type="component" value="Unassembled WGS sequence"/>
</dbReference>
<dbReference type="GO" id="GO:0006611">
    <property type="term" value="P:protein export from nucleus"/>
    <property type="evidence" value="ECO:0007669"/>
    <property type="project" value="TreeGrafter"/>
</dbReference>
<evidence type="ECO:0000256" key="1">
    <source>
        <dbReference type="ARBA" id="ARBA00004123"/>
    </source>
</evidence>
<reference evidence="8 9" key="1">
    <citation type="journal article" date="2018" name="MBio">
        <title>Comparative Genomics Reveals the Core Gene Toolbox for the Fungus-Insect Symbiosis.</title>
        <authorList>
            <person name="Wang Y."/>
            <person name="Stata M."/>
            <person name="Wang W."/>
            <person name="Stajich J.E."/>
            <person name="White M.M."/>
            <person name="Moncalvo J.M."/>
        </authorList>
    </citation>
    <scope>NUCLEOTIDE SEQUENCE [LARGE SCALE GENOMIC DNA]</scope>
    <source>
        <strain evidence="8 9">SC-DP-2</strain>
    </source>
</reference>
<dbReference type="Pfam" id="PF08506">
    <property type="entry name" value="Cse1"/>
    <property type="match status" value="1"/>
</dbReference>
<dbReference type="InterPro" id="IPR001494">
    <property type="entry name" value="Importin-beta_N"/>
</dbReference>
<evidence type="ECO:0000259" key="7">
    <source>
        <dbReference type="PROSITE" id="PS50166"/>
    </source>
</evidence>
<dbReference type="Pfam" id="PF03810">
    <property type="entry name" value="IBN_N"/>
    <property type="match status" value="1"/>
</dbReference>
<keyword evidence="9" id="KW-1185">Reference proteome</keyword>